<dbReference type="GO" id="GO:0000976">
    <property type="term" value="F:transcription cis-regulatory region binding"/>
    <property type="evidence" value="ECO:0007669"/>
    <property type="project" value="TreeGrafter"/>
</dbReference>
<evidence type="ECO:0000256" key="2">
    <source>
        <dbReference type="PROSITE-ProRule" id="PRU00335"/>
    </source>
</evidence>
<sequence>MAARHKSGNVRLTADDWVQAGFEILADEGLTGLKLDQLCARLGVTKGSFYWHFEDVDGYRRAVVESWSQFRDEDRDQIDGMRDLPPRERLAQMMALLVRPRLYKLERAMREWARSDDSVASAVLSADRRILKATRQAFSDYGFDAAEAEKRATTAFAAGIGLLHMPLSELKSMYGPSLRKQLEPQRNWLLDFLLRP</sequence>
<dbReference type="Gene3D" id="1.10.357.10">
    <property type="entry name" value="Tetracycline Repressor, domain 2"/>
    <property type="match status" value="1"/>
</dbReference>
<evidence type="ECO:0000256" key="1">
    <source>
        <dbReference type="ARBA" id="ARBA00023125"/>
    </source>
</evidence>
<protein>
    <submittedName>
        <fullName evidence="4">TetR family transcriptional regulator</fullName>
    </submittedName>
</protein>
<evidence type="ECO:0000313" key="5">
    <source>
        <dbReference type="Proteomes" id="UP000682202"/>
    </source>
</evidence>
<feature type="domain" description="HTH tetR-type" evidence="3">
    <location>
        <begin position="11"/>
        <end position="71"/>
    </location>
</feature>
<gene>
    <name evidence="4" type="ORF">F6B93_14240</name>
</gene>
<evidence type="ECO:0000259" key="3">
    <source>
        <dbReference type="PROSITE" id="PS50977"/>
    </source>
</evidence>
<dbReference type="Pfam" id="PF00440">
    <property type="entry name" value="TetR_N"/>
    <property type="match status" value="1"/>
</dbReference>
<dbReference type="KEGG" id="mspg:F6B93_14240"/>
<dbReference type="Proteomes" id="UP000682202">
    <property type="component" value="Chromosome"/>
</dbReference>
<evidence type="ECO:0000313" key="4">
    <source>
        <dbReference type="EMBL" id="QUR68091.1"/>
    </source>
</evidence>
<dbReference type="InterPro" id="IPR001647">
    <property type="entry name" value="HTH_TetR"/>
</dbReference>
<dbReference type="PANTHER" id="PTHR30055">
    <property type="entry name" value="HTH-TYPE TRANSCRIPTIONAL REGULATOR RUTR"/>
    <property type="match status" value="1"/>
</dbReference>
<feature type="DNA-binding region" description="H-T-H motif" evidence="2">
    <location>
        <begin position="34"/>
        <end position="53"/>
    </location>
</feature>
<dbReference type="InterPro" id="IPR009057">
    <property type="entry name" value="Homeodomain-like_sf"/>
</dbReference>
<accession>A0A975JYK1</accession>
<keyword evidence="1 2" id="KW-0238">DNA-binding</keyword>
<dbReference type="PROSITE" id="PS50977">
    <property type="entry name" value="HTH_TETR_2"/>
    <property type="match status" value="1"/>
</dbReference>
<organism evidence="4 5">
    <name type="scientific">Mycobacterium spongiae</name>
    <dbReference type="NCBI Taxonomy" id="886343"/>
    <lineage>
        <taxon>Bacteria</taxon>
        <taxon>Bacillati</taxon>
        <taxon>Actinomycetota</taxon>
        <taxon>Actinomycetes</taxon>
        <taxon>Mycobacteriales</taxon>
        <taxon>Mycobacteriaceae</taxon>
        <taxon>Mycobacterium</taxon>
    </lineage>
</organism>
<dbReference type="InterPro" id="IPR050109">
    <property type="entry name" value="HTH-type_TetR-like_transc_reg"/>
</dbReference>
<dbReference type="GO" id="GO:0003700">
    <property type="term" value="F:DNA-binding transcription factor activity"/>
    <property type="evidence" value="ECO:0007669"/>
    <property type="project" value="TreeGrafter"/>
</dbReference>
<dbReference type="SUPFAM" id="SSF46689">
    <property type="entry name" value="Homeodomain-like"/>
    <property type="match status" value="1"/>
</dbReference>
<name>A0A975JYK1_9MYCO</name>
<dbReference type="RefSeq" id="WP_211695667.1">
    <property type="nucleotide sequence ID" value="NZ_CP046600.1"/>
</dbReference>
<proteinExistence type="predicted"/>
<reference evidence="4" key="1">
    <citation type="submission" date="2019-12" db="EMBL/GenBank/DDBJ databases">
        <title>Mycobacterium spongiae sp. nov.</title>
        <authorList>
            <person name="Stinear T."/>
        </authorList>
    </citation>
    <scope>NUCLEOTIDE SEQUENCE</scope>
    <source>
        <strain evidence="4">FSD4b-SM</strain>
    </source>
</reference>
<dbReference type="AlphaFoldDB" id="A0A975JYK1"/>
<keyword evidence="5" id="KW-1185">Reference proteome</keyword>
<dbReference type="PANTHER" id="PTHR30055:SF239">
    <property type="entry name" value="TRANSCRIPTIONAL REGULATORY PROTEIN"/>
    <property type="match status" value="1"/>
</dbReference>
<dbReference type="EMBL" id="CP046600">
    <property type="protein sequence ID" value="QUR68091.1"/>
    <property type="molecule type" value="Genomic_DNA"/>
</dbReference>